<organism evidence="3 4">
    <name type="scientific">Penstemon smallii</name>
    <dbReference type="NCBI Taxonomy" id="265156"/>
    <lineage>
        <taxon>Eukaryota</taxon>
        <taxon>Viridiplantae</taxon>
        <taxon>Streptophyta</taxon>
        <taxon>Embryophyta</taxon>
        <taxon>Tracheophyta</taxon>
        <taxon>Spermatophyta</taxon>
        <taxon>Magnoliopsida</taxon>
        <taxon>eudicotyledons</taxon>
        <taxon>Gunneridae</taxon>
        <taxon>Pentapetalae</taxon>
        <taxon>asterids</taxon>
        <taxon>lamiids</taxon>
        <taxon>Lamiales</taxon>
        <taxon>Plantaginaceae</taxon>
        <taxon>Cheloneae</taxon>
        <taxon>Penstemon</taxon>
    </lineage>
</organism>
<feature type="domain" description="Calmodulin-binding" evidence="2">
    <location>
        <begin position="422"/>
        <end position="534"/>
    </location>
</feature>
<accession>A0ABD3RUJ0</accession>
<feature type="compositionally biased region" description="Low complexity" evidence="1">
    <location>
        <begin position="283"/>
        <end position="301"/>
    </location>
</feature>
<feature type="compositionally biased region" description="Basic and acidic residues" evidence="1">
    <location>
        <begin position="146"/>
        <end position="164"/>
    </location>
</feature>
<dbReference type="Pfam" id="PF07839">
    <property type="entry name" value="CaM_binding"/>
    <property type="match status" value="1"/>
</dbReference>
<gene>
    <name evidence="3" type="ORF">ACJIZ3_014703</name>
</gene>
<feature type="compositionally biased region" description="Polar residues" evidence="1">
    <location>
        <begin position="352"/>
        <end position="363"/>
    </location>
</feature>
<protein>
    <recommendedName>
        <fullName evidence="2">Calmodulin-binding domain-containing protein</fullName>
    </recommendedName>
</protein>
<feature type="region of interest" description="Disordered" evidence="1">
    <location>
        <begin position="1"/>
        <end position="74"/>
    </location>
</feature>
<evidence type="ECO:0000313" key="3">
    <source>
        <dbReference type="EMBL" id="KAL3813435.1"/>
    </source>
</evidence>
<evidence type="ECO:0000313" key="4">
    <source>
        <dbReference type="Proteomes" id="UP001634393"/>
    </source>
</evidence>
<reference evidence="3 4" key="1">
    <citation type="submission" date="2024-12" db="EMBL/GenBank/DDBJ databases">
        <title>The unique morphological basis and parallel evolutionary history of personate flowers in Penstemon.</title>
        <authorList>
            <person name="Depatie T.H."/>
            <person name="Wessinger C.A."/>
        </authorList>
    </citation>
    <scope>NUCLEOTIDE SEQUENCE [LARGE SCALE GENOMIC DNA]</scope>
    <source>
        <strain evidence="3">WTNN_2</strain>
        <tissue evidence="3">Leaf</tissue>
    </source>
</reference>
<feature type="region of interest" description="Disordered" evidence="1">
    <location>
        <begin position="128"/>
        <end position="305"/>
    </location>
</feature>
<dbReference type="EMBL" id="JBJXBP010000008">
    <property type="protein sequence ID" value="KAL3813435.1"/>
    <property type="molecule type" value="Genomic_DNA"/>
</dbReference>
<proteinExistence type="predicted"/>
<dbReference type="InterPro" id="IPR012417">
    <property type="entry name" value="CaM-bd_dom_pln"/>
</dbReference>
<feature type="compositionally biased region" description="Low complexity" evidence="1">
    <location>
        <begin position="364"/>
        <end position="381"/>
    </location>
</feature>
<dbReference type="AlphaFoldDB" id="A0ABD3RUJ0"/>
<feature type="compositionally biased region" description="Polar residues" evidence="1">
    <location>
        <begin position="254"/>
        <end position="264"/>
    </location>
</feature>
<evidence type="ECO:0000256" key="1">
    <source>
        <dbReference type="SAM" id="MobiDB-lite"/>
    </source>
</evidence>
<feature type="compositionally biased region" description="Basic and acidic residues" evidence="1">
    <location>
        <begin position="228"/>
        <end position="241"/>
    </location>
</feature>
<feature type="compositionally biased region" description="Basic and acidic residues" evidence="1">
    <location>
        <begin position="265"/>
        <end position="279"/>
    </location>
</feature>
<dbReference type="PANTHER" id="PTHR33349:SF1">
    <property type="entry name" value="EMB|CAB62594.1"/>
    <property type="match status" value="1"/>
</dbReference>
<dbReference type="Proteomes" id="UP001634393">
    <property type="component" value="Unassembled WGS sequence"/>
</dbReference>
<feature type="compositionally biased region" description="Polar residues" evidence="1">
    <location>
        <begin position="22"/>
        <end position="38"/>
    </location>
</feature>
<keyword evidence="4" id="KW-1185">Reference proteome</keyword>
<evidence type="ECO:0000259" key="2">
    <source>
        <dbReference type="SMART" id="SM01054"/>
    </source>
</evidence>
<comment type="caution">
    <text evidence="3">The sequence shown here is derived from an EMBL/GenBank/DDBJ whole genome shotgun (WGS) entry which is preliminary data.</text>
</comment>
<name>A0ABD3RUJ0_9LAMI</name>
<sequence length="545" mass="60529">MAEESNVPLVTPEKNEPDSRNMSKSFSGNSYSLKNGHSSHALRRRASIGSPHTGDASRRNSISTEKSDSAKVPHYLRASTGSCHDFCKYGIKHGFEEKSRKPLWKKIAKSSPSEMNFVQIMVSGEKKKEKVIKQNSSTDISGNSPDLRHSRDTKSSMEKLKTPLDAKTYSPKKNALSGSKTRLTKYKPLPTKKSISPDPPEIIKREIQLPSENFEAPTERGYSTDSKTSIKEKNKYHHSEKSSSPLKLKLVNGKHSSFSGSSDGRNGKREGNRDVETVRKMTASRASAKKALAPSAATLSPNFPLRTARKAVNLKLASPLKVHNKLRRAETKASNNEGVIEKTLYVIKTETENNGSKSTSDNHSIPSTSSSKSRAKSSSLSFHEEKDKKSKYIGKAQPVKENHKKTLRKNRVMIVSEEKHRSPVKLKFRSGKVVDLQSDNNSPQRLKFRRVRALGAEDGKSDLRRRIFAKGGLNDDASKDLSSEKIVLKHHDVQGKKDAQGLFNNVIEETASKLVKSRKSKVKALVGAFETVISLQETRLSSHSF</sequence>
<dbReference type="SMART" id="SM01054">
    <property type="entry name" value="CaM_binding"/>
    <property type="match status" value="1"/>
</dbReference>
<feature type="compositionally biased region" description="Polar residues" evidence="1">
    <location>
        <begin position="133"/>
        <end position="144"/>
    </location>
</feature>
<dbReference type="PANTHER" id="PTHR33349">
    <property type="entry name" value="EMB|CAB62594.1"/>
    <property type="match status" value="1"/>
</dbReference>
<feature type="region of interest" description="Disordered" evidence="1">
    <location>
        <begin position="351"/>
        <end position="395"/>
    </location>
</feature>